<dbReference type="Proteomes" id="UP000192575">
    <property type="component" value="Unassembled WGS sequence"/>
</dbReference>
<organism evidence="1 2">
    <name type="scientific">Ligilactobacillus salivarius</name>
    <dbReference type="NCBI Taxonomy" id="1624"/>
    <lineage>
        <taxon>Bacteria</taxon>
        <taxon>Bacillati</taxon>
        <taxon>Bacillota</taxon>
        <taxon>Bacilli</taxon>
        <taxon>Lactobacillales</taxon>
        <taxon>Lactobacillaceae</taxon>
        <taxon>Ligilactobacillus</taxon>
    </lineage>
</organism>
<comment type="caution">
    <text evidence="1">The sequence shown here is derived from an EMBL/GenBank/DDBJ whole genome shotgun (WGS) entry which is preliminary data.</text>
</comment>
<name>A0A1V9RBZ8_9LACO</name>
<evidence type="ECO:0000313" key="1">
    <source>
        <dbReference type="EMBL" id="OQQ90543.1"/>
    </source>
</evidence>
<proteinExistence type="predicted"/>
<evidence type="ECO:0000313" key="2">
    <source>
        <dbReference type="Proteomes" id="UP000192575"/>
    </source>
</evidence>
<dbReference type="EMBL" id="NBEF01000017">
    <property type="protein sequence ID" value="OQQ90543.1"/>
    <property type="molecule type" value="Genomic_DNA"/>
</dbReference>
<dbReference type="RefSeq" id="WP_081534360.1">
    <property type="nucleotide sequence ID" value="NZ_CP027644.1"/>
</dbReference>
<dbReference type="AlphaFoldDB" id="A0A1V9RBZ8"/>
<gene>
    <name evidence="1" type="ORF">B6U56_04465</name>
</gene>
<sequence length="312" mass="36537">MNIFEFLRNDKQVSRYKNTILIKVTATDEKDNNLQDLQYVYSQYGKDIVPDTVEFLGIYDIKNDIFYVKSSNIARSFITTEEEKIIPIRKLKRSINQQIDNKIMKIVEKELEKDSSSKKLTTFEINFFTSQAINEIVNSFYSDNSKPSSFLLTKIPLNVYDTAKYLVEKDIFLNKKISEYLTSIVDPLSNSKETMLDLLILNAKQRKIIERIKQDILVEKAGTEVKETVDFYYAISKYPAAKSLRIVYRENDKVMVFRAVDPMYIRYYSADISLNIMSDKDADKFKNLFGNKELNLKNIDEVTYGRKTIYQK</sequence>
<accession>A0A1V9RBZ8</accession>
<reference evidence="1 2" key="1">
    <citation type="submission" date="2017-03" db="EMBL/GenBank/DDBJ databases">
        <title>Phylogenomics and comparative genomics of Lactobacillus salivarius, a mammalian gut commensal.</title>
        <authorList>
            <person name="Harris H.M."/>
        </authorList>
    </citation>
    <scope>NUCLEOTIDE SEQUENCE [LARGE SCALE GENOMIC DNA]</scope>
    <source>
        <strain evidence="1 2">JCM 1047</strain>
    </source>
</reference>
<protein>
    <submittedName>
        <fullName evidence="1">Uncharacterized protein</fullName>
    </submittedName>
</protein>